<feature type="domain" description="AB hydrolase-1" evidence="2">
    <location>
        <begin position="48"/>
        <end position="316"/>
    </location>
</feature>
<dbReference type="PANTHER" id="PTHR43329">
    <property type="entry name" value="EPOXIDE HYDROLASE"/>
    <property type="match status" value="1"/>
</dbReference>
<evidence type="ECO:0000259" key="2">
    <source>
        <dbReference type="Pfam" id="PF00561"/>
    </source>
</evidence>
<proteinExistence type="predicted"/>
<name>A0A5B0X1M9_9GAMM</name>
<dbReference type="PRINTS" id="PR00412">
    <property type="entry name" value="EPOXHYDRLASE"/>
</dbReference>
<sequence length="333" mass="37468">MQCKRTPDERFDNLVDYPFQPNYLQVDDGEGGELRIHYLDEGPADGDVVLLMHGQPVWSYLYRHMIPPLVESGFRVVAPDFVGFGRSDKPTRPEDYTYARHVAWMSDWLAQLDLRGVTVFLQDWGSLIGLRLVAAFPERFSHVVLSNGGLPAGPVPKDFAAPLREAYKTLPVVPATELDARFRDTSGLPGFLYWRKFCAESRQAQQPGNFLHLIGKAKHLTEAEQAAFNAPYPDESYLAGVRRFPSLLPLFEDEPEVEENRAAWQVLKQFDKPFMLAFADDDPVTANMAQPFLDRVPGCKGVEHRTIAPAGHFVQQDQPGQCVQAILDITGRV</sequence>
<evidence type="ECO:0000313" key="4">
    <source>
        <dbReference type="Proteomes" id="UP000323708"/>
    </source>
</evidence>
<dbReference type="InterPro" id="IPR029058">
    <property type="entry name" value="AB_hydrolase_fold"/>
</dbReference>
<dbReference type="AlphaFoldDB" id="A0A5B0X1M9"/>
<dbReference type="NCBIfam" id="NF002043">
    <property type="entry name" value="PRK00870.1"/>
    <property type="match status" value="1"/>
</dbReference>
<protein>
    <submittedName>
        <fullName evidence="3">Haloalkane dehalogenase</fullName>
    </submittedName>
</protein>
<dbReference type="EMBL" id="VTUX01000002">
    <property type="protein sequence ID" value="KAA1193230.1"/>
    <property type="molecule type" value="Genomic_DNA"/>
</dbReference>
<dbReference type="PRINTS" id="PR00111">
    <property type="entry name" value="ABHYDROLASE"/>
</dbReference>
<dbReference type="SUPFAM" id="SSF53474">
    <property type="entry name" value="alpha/beta-Hydrolases"/>
    <property type="match status" value="1"/>
</dbReference>
<dbReference type="Proteomes" id="UP000323708">
    <property type="component" value="Unassembled WGS sequence"/>
</dbReference>
<dbReference type="InterPro" id="IPR000073">
    <property type="entry name" value="AB_hydrolase_1"/>
</dbReference>
<gene>
    <name evidence="3" type="ORF">F0M18_05145</name>
</gene>
<evidence type="ECO:0000313" key="3">
    <source>
        <dbReference type="EMBL" id="KAA1193230.1"/>
    </source>
</evidence>
<keyword evidence="1" id="KW-0378">Hydrolase</keyword>
<organism evidence="3 4">
    <name type="scientific">Pseudohalioglobus sediminis</name>
    <dbReference type="NCBI Taxonomy" id="2606449"/>
    <lineage>
        <taxon>Bacteria</taxon>
        <taxon>Pseudomonadati</taxon>
        <taxon>Pseudomonadota</taxon>
        <taxon>Gammaproteobacteria</taxon>
        <taxon>Cellvibrionales</taxon>
        <taxon>Halieaceae</taxon>
        <taxon>Pseudohalioglobus</taxon>
    </lineage>
</organism>
<keyword evidence="4" id="KW-1185">Reference proteome</keyword>
<dbReference type="Pfam" id="PF00561">
    <property type="entry name" value="Abhydrolase_1"/>
    <property type="match status" value="1"/>
</dbReference>
<evidence type="ECO:0000256" key="1">
    <source>
        <dbReference type="ARBA" id="ARBA00022801"/>
    </source>
</evidence>
<comment type="caution">
    <text evidence="3">The sequence shown here is derived from an EMBL/GenBank/DDBJ whole genome shotgun (WGS) entry which is preliminary data.</text>
</comment>
<reference evidence="3 4" key="1">
    <citation type="submission" date="2019-09" db="EMBL/GenBank/DDBJ databases">
        <authorList>
            <person name="Chen X.-Y."/>
        </authorList>
    </citation>
    <scope>NUCLEOTIDE SEQUENCE [LARGE SCALE GENOMIC DNA]</scope>
    <source>
        <strain evidence="3 4">NY5</strain>
    </source>
</reference>
<accession>A0A5B0X1M9</accession>
<dbReference type="InterPro" id="IPR000639">
    <property type="entry name" value="Epox_hydrolase-like"/>
</dbReference>
<dbReference type="Gene3D" id="3.40.50.1820">
    <property type="entry name" value="alpha/beta hydrolase"/>
    <property type="match status" value="1"/>
</dbReference>
<dbReference type="GO" id="GO:0016787">
    <property type="term" value="F:hydrolase activity"/>
    <property type="evidence" value="ECO:0007669"/>
    <property type="project" value="UniProtKB-KW"/>
</dbReference>
<dbReference type="RefSeq" id="WP_149610337.1">
    <property type="nucleotide sequence ID" value="NZ_VTUX01000002.1"/>
</dbReference>